<dbReference type="PANTHER" id="PTHR42813:SF1">
    <property type="entry name" value="DEHYDROGENASE, PUTATIVE (AFU_ORTHOLOGUE AFUA_5G03930)-RELATED"/>
    <property type="match status" value="1"/>
</dbReference>
<feature type="domain" description="Alcohol dehydrogenase-like N-terminal" evidence="7">
    <location>
        <begin position="57"/>
        <end position="188"/>
    </location>
</feature>
<feature type="domain" description="Alcohol dehydrogenase-like C-terminal" evidence="6">
    <location>
        <begin position="227"/>
        <end position="293"/>
    </location>
</feature>
<evidence type="ECO:0000256" key="5">
    <source>
        <dbReference type="RuleBase" id="RU361277"/>
    </source>
</evidence>
<dbReference type="Gene3D" id="3.40.50.720">
    <property type="entry name" value="NAD(P)-binding Rossmann-like Domain"/>
    <property type="match status" value="1"/>
</dbReference>
<dbReference type="Pfam" id="PF08240">
    <property type="entry name" value="ADH_N"/>
    <property type="match status" value="1"/>
</dbReference>
<keyword evidence="4" id="KW-0560">Oxidoreductase</keyword>
<dbReference type="OrthoDB" id="3941538at2759"/>
<dbReference type="SUPFAM" id="SSF51735">
    <property type="entry name" value="NAD(P)-binding Rossmann-fold domains"/>
    <property type="match status" value="1"/>
</dbReference>
<dbReference type="EMBL" id="BLZA01000021">
    <property type="protein sequence ID" value="GHJ87389.1"/>
    <property type="molecule type" value="Genomic_DNA"/>
</dbReference>
<dbReference type="CDD" id="cd08283">
    <property type="entry name" value="FDH_like_1"/>
    <property type="match status" value="1"/>
</dbReference>
<dbReference type="Proteomes" id="UP000620104">
    <property type="component" value="Unassembled WGS sequence"/>
</dbReference>
<name>A0A8H3TUN8_9TREE</name>
<dbReference type="InterPro" id="IPR011032">
    <property type="entry name" value="GroES-like_sf"/>
</dbReference>
<dbReference type="InterPro" id="IPR002328">
    <property type="entry name" value="ADH_Zn_CS"/>
</dbReference>
<gene>
    <name evidence="8" type="ORF">NliqN6_3791</name>
</gene>
<dbReference type="GO" id="GO:0016491">
    <property type="term" value="F:oxidoreductase activity"/>
    <property type="evidence" value="ECO:0007669"/>
    <property type="project" value="UniProtKB-KW"/>
</dbReference>
<evidence type="ECO:0000256" key="4">
    <source>
        <dbReference type="ARBA" id="ARBA00023002"/>
    </source>
</evidence>
<evidence type="ECO:0000259" key="6">
    <source>
        <dbReference type="Pfam" id="PF00107"/>
    </source>
</evidence>
<evidence type="ECO:0000256" key="1">
    <source>
        <dbReference type="ARBA" id="ARBA00001947"/>
    </source>
</evidence>
<dbReference type="AlphaFoldDB" id="A0A8H3TUN8"/>
<comment type="cofactor">
    <cofactor evidence="1 5">
        <name>Zn(2+)</name>
        <dbReference type="ChEBI" id="CHEBI:29105"/>
    </cofactor>
</comment>
<keyword evidence="3 5" id="KW-0862">Zinc</keyword>
<reference evidence="8" key="1">
    <citation type="submission" date="2020-07" db="EMBL/GenBank/DDBJ databases">
        <title>Draft Genome Sequence of a Deep-Sea Yeast, Naganishia (Cryptococcus) liquefaciens strain N6.</title>
        <authorList>
            <person name="Han Y.W."/>
            <person name="Kajitani R."/>
            <person name="Morimoto H."/>
            <person name="Parhat M."/>
            <person name="Tsubouchi H."/>
            <person name="Bakenova O."/>
            <person name="Ogata M."/>
            <person name="Argunhan B."/>
            <person name="Aoki R."/>
            <person name="Kajiwara S."/>
            <person name="Itoh T."/>
            <person name="Iwasaki H."/>
        </authorList>
    </citation>
    <scope>NUCLEOTIDE SEQUENCE</scope>
    <source>
        <strain evidence="8">N6</strain>
    </source>
</reference>
<evidence type="ECO:0000259" key="7">
    <source>
        <dbReference type="Pfam" id="PF08240"/>
    </source>
</evidence>
<dbReference type="InterPro" id="IPR036291">
    <property type="entry name" value="NAD(P)-bd_dom_sf"/>
</dbReference>
<keyword evidence="9" id="KW-1185">Reference proteome</keyword>
<dbReference type="PANTHER" id="PTHR42813">
    <property type="entry name" value="ZINC-TYPE ALCOHOL DEHYDROGENASE-LIKE"/>
    <property type="match status" value="1"/>
</dbReference>
<protein>
    <recommendedName>
        <fullName evidence="10">Glutathione-dependent formaldehyde dehydrogenase</fullName>
    </recommendedName>
</protein>
<accession>A0A8H3TUN8</accession>
<comment type="similarity">
    <text evidence="5">Belongs to the zinc-containing alcohol dehydrogenase family.</text>
</comment>
<organism evidence="8 9">
    <name type="scientific">Naganishia liquefaciens</name>
    <dbReference type="NCBI Taxonomy" id="104408"/>
    <lineage>
        <taxon>Eukaryota</taxon>
        <taxon>Fungi</taxon>
        <taxon>Dikarya</taxon>
        <taxon>Basidiomycota</taxon>
        <taxon>Agaricomycotina</taxon>
        <taxon>Tremellomycetes</taxon>
        <taxon>Filobasidiales</taxon>
        <taxon>Filobasidiaceae</taxon>
        <taxon>Naganishia</taxon>
    </lineage>
</organism>
<dbReference type="Pfam" id="PF00107">
    <property type="entry name" value="ADH_zinc_N"/>
    <property type="match status" value="1"/>
</dbReference>
<keyword evidence="2 5" id="KW-0479">Metal-binding</keyword>
<dbReference type="GO" id="GO:0008270">
    <property type="term" value="F:zinc ion binding"/>
    <property type="evidence" value="ECO:0007669"/>
    <property type="project" value="InterPro"/>
</dbReference>
<evidence type="ECO:0000256" key="2">
    <source>
        <dbReference type="ARBA" id="ARBA00022723"/>
    </source>
</evidence>
<evidence type="ECO:0000313" key="9">
    <source>
        <dbReference type="Proteomes" id="UP000620104"/>
    </source>
</evidence>
<dbReference type="PROSITE" id="PS00059">
    <property type="entry name" value="ADH_ZINC"/>
    <property type="match status" value="1"/>
</dbReference>
<evidence type="ECO:0008006" key="10">
    <source>
        <dbReference type="Google" id="ProtNLM"/>
    </source>
</evidence>
<evidence type="ECO:0000313" key="8">
    <source>
        <dbReference type="EMBL" id="GHJ87389.1"/>
    </source>
</evidence>
<dbReference type="InterPro" id="IPR013154">
    <property type="entry name" value="ADH-like_N"/>
</dbReference>
<proteinExistence type="inferred from homology"/>
<dbReference type="InterPro" id="IPR013149">
    <property type="entry name" value="ADH-like_C"/>
</dbReference>
<comment type="caution">
    <text evidence="8">The sequence shown here is derived from an EMBL/GenBank/DDBJ whole genome shotgun (WGS) entry which is preliminary data.</text>
</comment>
<dbReference type="Gene3D" id="3.90.180.10">
    <property type="entry name" value="Medium-chain alcohol dehydrogenases, catalytic domain"/>
    <property type="match status" value="1"/>
</dbReference>
<dbReference type="SUPFAM" id="SSF50129">
    <property type="entry name" value="GroES-like"/>
    <property type="match status" value="1"/>
</dbReference>
<evidence type="ECO:0000256" key="3">
    <source>
        <dbReference type="ARBA" id="ARBA00022833"/>
    </source>
</evidence>
<sequence length="442" mass="48322">MQALANAAQSYMGPAPGSVVENEYKPDPSGRKMKALTWQGADNVKVMECDVPAITQDKDVILKVTGTTICGSDLHLYHGEIVALQKNDILGHEFMGIVDQVGPGVKHLQKGQRVVVSFQIACGECRYCKQKLSSFCDRTNDSSLMQTMYGQRDAGFFGYSHFTGGFPGGQAEYVKVPFGDVNCLPIPDDVSDEKALYLSDVLPTSYHCVVDTGVKEGDVVGVWGLGPIGQCAVRWALLKGASRVIAIDCVPARLEMAGKLDKVDTIDFSQVKDVPAKILEMIPGGLDCALDCGTFHEPKSLLHKAQKALMLETDVPETANECIRSVRKMGRVGLIAAYAAFCNQFNIGAVMEKGVRFIGNGQAPVHLYWEEILNDYIRTGKFDPTFMISHRVKIDEFEELYAAFDKRAAGVNKVFVETKFSAPPSEGCPKVSSVKDWTDKVL</sequence>